<evidence type="ECO:0000256" key="5">
    <source>
        <dbReference type="ARBA" id="ARBA00023136"/>
    </source>
</evidence>
<evidence type="ECO:0000256" key="2">
    <source>
        <dbReference type="ARBA" id="ARBA00022475"/>
    </source>
</evidence>
<keyword evidence="4 6" id="KW-1133">Transmembrane helix</keyword>
<dbReference type="InterPro" id="IPR018076">
    <property type="entry name" value="T2SS_GspF_dom"/>
</dbReference>
<evidence type="ECO:0000256" key="4">
    <source>
        <dbReference type="ARBA" id="ARBA00022989"/>
    </source>
</evidence>
<feature type="transmembrane region" description="Helical" evidence="6">
    <location>
        <begin position="94"/>
        <end position="113"/>
    </location>
</feature>
<feature type="transmembrane region" description="Helical" evidence="6">
    <location>
        <begin position="6"/>
        <end position="23"/>
    </location>
</feature>
<name>A0A543AGF0_9MICC</name>
<proteinExistence type="predicted"/>
<gene>
    <name evidence="8" type="ORF">FB556_2144</name>
</gene>
<dbReference type="EMBL" id="VFOU01000003">
    <property type="protein sequence ID" value="TQL71655.1"/>
    <property type="molecule type" value="Genomic_DNA"/>
</dbReference>
<dbReference type="AlphaFoldDB" id="A0A543AGF0"/>
<comment type="caution">
    <text evidence="8">The sequence shown here is derived from an EMBL/GenBank/DDBJ whole genome shotgun (WGS) entry which is preliminary data.</text>
</comment>
<evidence type="ECO:0000256" key="1">
    <source>
        <dbReference type="ARBA" id="ARBA00004651"/>
    </source>
</evidence>
<evidence type="ECO:0000259" key="7">
    <source>
        <dbReference type="Pfam" id="PF00482"/>
    </source>
</evidence>
<feature type="domain" description="Type II secretion system protein GspF" evidence="7">
    <location>
        <begin position="158"/>
        <end position="283"/>
    </location>
</feature>
<dbReference type="PANTHER" id="PTHR35007:SF2">
    <property type="entry name" value="PILUS ASSEMBLE PROTEIN"/>
    <property type="match status" value="1"/>
</dbReference>
<organism evidence="8 9">
    <name type="scientific">Enteractinococcus coprophilus</name>
    <dbReference type="NCBI Taxonomy" id="1027633"/>
    <lineage>
        <taxon>Bacteria</taxon>
        <taxon>Bacillati</taxon>
        <taxon>Actinomycetota</taxon>
        <taxon>Actinomycetes</taxon>
        <taxon>Micrococcales</taxon>
        <taxon>Micrococcaceae</taxon>
    </lineage>
</organism>
<evidence type="ECO:0000313" key="8">
    <source>
        <dbReference type="EMBL" id="TQL71655.1"/>
    </source>
</evidence>
<dbReference type="GO" id="GO:0005886">
    <property type="term" value="C:plasma membrane"/>
    <property type="evidence" value="ECO:0007669"/>
    <property type="project" value="UniProtKB-SubCell"/>
</dbReference>
<accession>A0A543AGF0</accession>
<sequence length="297" mass="32331">MLGMIAAALTIAVAVGVMLWNVWQAFDPTRRLTQANLARIGTTELIEDANDAVATREPLEELAYKLTPDLVVRVLDRQLTLAGRPLAWPIAKLLQLKLLWAAIALVGTTIVSLTGPPPLVVLLFVVVTVVGYFLPELLAHNAAQKRSERIGLELADTLDQMTIAVEAGLGFDGAMARAGQNGRGPLAEELVRTQQDIAMGSSRKDAFRALTERTDVTDLRRFVRAVIQADTYGISVAGILHTQADEMRLKRRQRAEEQAQKVPVKVLAPLMLCILPVLFIVVMGPAVLNMMEVLGGM</sequence>
<keyword evidence="5 6" id="KW-0472">Membrane</keyword>
<protein>
    <submittedName>
        <fullName evidence="8">Tight adherence protein C</fullName>
    </submittedName>
</protein>
<comment type="subcellular location">
    <subcellularLocation>
        <location evidence="1">Cell membrane</location>
        <topology evidence="1">Multi-pass membrane protein</topology>
    </subcellularLocation>
</comment>
<dbReference type="Proteomes" id="UP000319746">
    <property type="component" value="Unassembled WGS sequence"/>
</dbReference>
<feature type="transmembrane region" description="Helical" evidence="6">
    <location>
        <begin position="119"/>
        <end position="139"/>
    </location>
</feature>
<keyword evidence="2" id="KW-1003">Cell membrane</keyword>
<keyword evidence="3 6" id="KW-0812">Transmembrane</keyword>
<dbReference type="Pfam" id="PF00482">
    <property type="entry name" value="T2SSF"/>
    <property type="match status" value="1"/>
</dbReference>
<feature type="transmembrane region" description="Helical" evidence="6">
    <location>
        <begin position="266"/>
        <end position="288"/>
    </location>
</feature>
<evidence type="ECO:0000256" key="3">
    <source>
        <dbReference type="ARBA" id="ARBA00022692"/>
    </source>
</evidence>
<dbReference type="PANTHER" id="PTHR35007">
    <property type="entry name" value="INTEGRAL MEMBRANE PROTEIN-RELATED"/>
    <property type="match status" value="1"/>
</dbReference>
<evidence type="ECO:0000313" key="9">
    <source>
        <dbReference type="Proteomes" id="UP000319746"/>
    </source>
</evidence>
<keyword evidence="9" id="KW-1185">Reference proteome</keyword>
<reference evidence="8 9" key="1">
    <citation type="submission" date="2019-06" db="EMBL/GenBank/DDBJ databases">
        <title>Sequencing the genomes of 1000 actinobacteria strains.</title>
        <authorList>
            <person name="Klenk H.-P."/>
        </authorList>
    </citation>
    <scope>NUCLEOTIDE SEQUENCE [LARGE SCALE GENOMIC DNA]</scope>
    <source>
        <strain evidence="8 9">DSM 24083</strain>
    </source>
</reference>
<dbReference type="RefSeq" id="WP_246057387.1">
    <property type="nucleotide sequence ID" value="NZ_BAABAN010000001.1"/>
</dbReference>
<evidence type="ECO:0000256" key="6">
    <source>
        <dbReference type="SAM" id="Phobius"/>
    </source>
</evidence>